<feature type="transmembrane region" description="Helical" evidence="2">
    <location>
        <begin position="202"/>
        <end position="218"/>
    </location>
</feature>
<reference evidence="3 4" key="1">
    <citation type="submission" date="2021-12" db="EMBL/GenBank/DDBJ databases">
        <title>Discovery of the Pendulisporaceae a myxobacterial family with distinct sporulation behavior and unique specialized metabolism.</title>
        <authorList>
            <person name="Garcia R."/>
            <person name="Popoff A."/>
            <person name="Bader C.D."/>
            <person name="Loehr J."/>
            <person name="Walesch S."/>
            <person name="Walt C."/>
            <person name="Boldt J."/>
            <person name="Bunk B."/>
            <person name="Haeckl F.J.F.P.J."/>
            <person name="Gunesch A.P."/>
            <person name="Birkelbach J."/>
            <person name="Nuebel U."/>
            <person name="Pietschmann T."/>
            <person name="Bach T."/>
            <person name="Mueller R."/>
        </authorList>
    </citation>
    <scope>NUCLEOTIDE SEQUENCE [LARGE SCALE GENOMIC DNA]</scope>
    <source>
        <strain evidence="3 4">MSr11954</strain>
    </source>
</reference>
<accession>A0ABZ2M8Y6</accession>
<organism evidence="3 4">
    <name type="scientific">Pendulispora albinea</name>
    <dbReference type="NCBI Taxonomy" id="2741071"/>
    <lineage>
        <taxon>Bacteria</taxon>
        <taxon>Pseudomonadati</taxon>
        <taxon>Myxococcota</taxon>
        <taxon>Myxococcia</taxon>
        <taxon>Myxococcales</taxon>
        <taxon>Sorangiineae</taxon>
        <taxon>Pendulisporaceae</taxon>
        <taxon>Pendulispora</taxon>
    </lineage>
</organism>
<dbReference type="EMBL" id="CP089984">
    <property type="protein sequence ID" value="WXB18951.1"/>
    <property type="molecule type" value="Genomic_DNA"/>
</dbReference>
<keyword evidence="2" id="KW-1133">Transmembrane helix</keyword>
<feature type="compositionally biased region" description="Low complexity" evidence="1">
    <location>
        <begin position="231"/>
        <end position="241"/>
    </location>
</feature>
<gene>
    <name evidence="3" type="ORF">LZC94_17150</name>
</gene>
<feature type="region of interest" description="Disordered" evidence="1">
    <location>
        <begin position="224"/>
        <end position="263"/>
    </location>
</feature>
<dbReference type="PANTHER" id="PTHR40076:SF1">
    <property type="entry name" value="MEMBRANE PROTEIN"/>
    <property type="match status" value="1"/>
</dbReference>
<dbReference type="RefSeq" id="WP_394828577.1">
    <property type="nucleotide sequence ID" value="NZ_CP089984.1"/>
</dbReference>
<sequence length="263" mass="28102">MSMQLAWGPEGAIRRAWEELKRSWRPIVGACVVLGAATKVPGIVMDVFVGTGMVDPNSGTASAMGALTLIITWLADAFFTIGIIRLSLAIVRQQPAPFRLVISGADRMLPFLTLTIVQGIVVGLGFLLLFLPGVLLSLGLMLAPFYVVDRGMGPIAAMKASWAATEGQKTQLAILYVSVFFVLAGVGLFACLVWSVVPFVAPALWALITAIVYTRLVGQSSAQQDHPEYPLNPLLPSQPCLPQEPPAPPKPPPPNGPWGPDWP</sequence>
<feature type="transmembrane region" description="Helical" evidence="2">
    <location>
        <begin position="64"/>
        <end position="88"/>
    </location>
</feature>
<evidence type="ECO:0008006" key="5">
    <source>
        <dbReference type="Google" id="ProtNLM"/>
    </source>
</evidence>
<feature type="transmembrane region" description="Helical" evidence="2">
    <location>
        <begin position="134"/>
        <end position="152"/>
    </location>
</feature>
<dbReference type="InterPro" id="IPR010380">
    <property type="entry name" value="DUF975"/>
</dbReference>
<name>A0ABZ2M8Y6_9BACT</name>
<dbReference type="PANTHER" id="PTHR40076">
    <property type="entry name" value="MEMBRANE PROTEIN-RELATED"/>
    <property type="match status" value="1"/>
</dbReference>
<feature type="transmembrane region" description="Helical" evidence="2">
    <location>
        <begin position="24"/>
        <end position="44"/>
    </location>
</feature>
<keyword evidence="4" id="KW-1185">Reference proteome</keyword>
<feature type="transmembrane region" description="Helical" evidence="2">
    <location>
        <begin position="173"/>
        <end position="196"/>
    </location>
</feature>
<evidence type="ECO:0000256" key="1">
    <source>
        <dbReference type="SAM" id="MobiDB-lite"/>
    </source>
</evidence>
<feature type="compositionally biased region" description="Pro residues" evidence="1">
    <location>
        <begin position="242"/>
        <end position="263"/>
    </location>
</feature>
<evidence type="ECO:0000313" key="4">
    <source>
        <dbReference type="Proteomes" id="UP001370348"/>
    </source>
</evidence>
<protein>
    <recommendedName>
        <fullName evidence="5">Glycerophosphoryl diester phosphodiesterase membrane domain-containing protein</fullName>
    </recommendedName>
</protein>
<proteinExistence type="predicted"/>
<feature type="transmembrane region" description="Helical" evidence="2">
    <location>
        <begin position="109"/>
        <end position="128"/>
    </location>
</feature>
<keyword evidence="2" id="KW-0812">Transmembrane</keyword>
<keyword evidence="2" id="KW-0472">Membrane</keyword>
<evidence type="ECO:0000313" key="3">
    <source>
        <dbReference type="EMBL" id="WXB18951.1"/>
    </source>
</evidence>
<dbReference type="Proteomes" id="UP001370348">
    <property type="component" value="Chromosome"/>
</dbReference>
<evidence type="ECO:0000256" key="2">
    <source>
        <dbReference type="SAM" id="Phobius"/>
    </source>
</evidence>